<dbReference type="EMBL" id="LR862129">
    <property type="protein sequence ID" value="CAD1817073.1"/>
    <property type="molecule type" value="Genomic_DNA"/>
</dbReference>
<proteinExistence type="predicted"/>
<dbReference type="AlphaFoldDB" id="A0A6V7NET3"/>
<name>A0A6V7NET3_ANACO</name>
<reference evidence="1" key="1">
    <citation type="submission" date="2020-07" db="EMBL/GenBank/DDBJ databases">
        <authorList>
            <person name="Lin J."/>
        </authorList>
    </citation>
    <scope>NUCLEOTIDE SEQUENCE</scope>
</reference>
<sequence length="144" mass="16232">MSWTLLKRYIHEFSLAINIPLWYSIYLSIEKNEIYEIEKRITQSDYTKVRKFETTVGLNGPAYCPMAGGHMDRVIFEMIGWAESCSKWRVAGWAESQSRPVSNLELLGFMVNANDSTSGIRASSHGFDSRTHQMCSDAGGGLLA</sequence>
<evidence type="ECO:0000313" key="1">
    <source>
        <dbReference type="EMBL" id="CAD1817073.1"/>
    </source>
</evidence>
<gene>
    <name evidence="1" type="ORF">CB5_LOCUS284</name>
</gene>
<accession>A0A6V7NET3</accession>
<protein>
    <submittedName>
        <fullName evidence="1">Uncharacterized protein</fullName>
    </submittedName>
</protein>
<organism evidence="1">
    <name type="scientific">Ananas comosus var. bracteatus</name>
    <name type="common">red pineapple</name>
    <dbReference type="NCBI Taxonomy" id="296719"/>
    <lineage>
        <taxon>Eukaryota</taxon>
        <taxon>Viridiplantae</taxon>
        <taxon>Streptophyta</taxon>
        <taxon>Embryophyta</taxon>
        <taxon>Tracheophyta</taxon>
        <taxon>Spermatophyta</taxon>
        <taxon>Magnoliopsida</taxon>
        <taxon>Liliopsida</taxon>
        <taxon>Poales</taxon>
        <taxon>Bromeliaceae</taxon>
        <taxon>Bromelioideae</taxon>
        <taxon>Ananas</taxon>
    </lineage>
</organism>